<dbReference type="AlphaFoldDB" id="A0A4R2M223"/>
<dbReference type="OrthoDB" id="7067800at2"/>
<accession>A0A4R2M223</accession>
<name>A0A4R2M223_RUBGE</name>
<dbReference type="EMBL" id="SLXD01000013">
    <property type="protein sequence ID" value="TCP00542.1"/>
    <property type="molecule type" value="Genomic_DNA"/>
</dbReference>
<dbReference type="InterPro" id="IPR007325">
    <property type="entry name" value="KFase/CYL"/>
</dbReference>
<dbReference type="Proteomes" id="UP000295106">
    <property type="component" value="Unassembled WGS sequence"/>
</dbReference>
<dbReference type="GeneID" id="99682776"/>
<dbReference type="SUPFAM" id="SSF102198">
    <property type="entry name" value="Putative cyclase"/>
    <property type="match status" value="1"/>
</dbReference>
<organism evidence="1 2">
    <name type="scientific">Rubrivivax gelatinosus</name>
    <name type="common">Rhodocyclus gelatinosus</name>
    <name type="synonym">Rhodopseudomonas gelatinosa</name>
    <dbReference type="NCBI Taxonomy" id="28068"/>
    <lineage>
        <taxon>Bacteria</taxon>
        <taxon>Pseudomonadati</taxon>
        <taxon>Pseudomonadota</taxon>
        <taxon>Betaproteobacteria</taxon>
        <taxon>Burkholderiales</taxon>
        <taxon>Sphaerotilaceae</taxon>
        <taxon>Rubrivivax</taxon>
    </lineage>
</organism>
<dbReference type="InterPro" id="IPR037175">
    <property type="entry name" value="KFase_sf"/>
</dbReference>
<dbReference type="GO" id="GO:0004061">
    <property type="term" value="F:arylformamidase activity"/>
    <property type="evidence" value="ECO:0007669"/>
    <property type="project" value="InterPro"/>
</dbReference>
<dbReference type="GO" id="GO:0019441">
    <property type="term" value="P:L-tryptophan catabolic process to kynurenine"/>
    <property type="evidence" value="ECO:0007669"/>
    <property type="project" value="InterPro"/>
</dbReference>
<dbReference type="Pfam" id="PF04199">
    <property type="entry name" value="Cyclase"/>
    <property type="match status" value="1"/>
</dbReference>
<evidence type="ECO:0000313" key="2">
    <source>
        <dbReference type="Proteomes" id="UP000295106"/>
    </source>
</evidence>
<dbReference type="PANTHER" id="PTHR31118:SF32">
    <property type="entry name" value="KYNURENINE FORMAMIDASE"/>
    <property type="match status" value="1"/>
</dbReference>
<comment type="caution">
    <text evidence="1">The sequence shown here is derived from an EMBL/GenBank/DDBJ whole genome shotgun (WGS) entry which is preliminary data.</text>
</comment>
<gene>
    <name evidence="1" type="ORF">EV684_113173</name>
</gene>
<dbReference type="PANTHER" id="PTHR31118">
    <property type="entry name" value="CYCLASE-LIKE PROTEIN 2"/>
    <property type="match status" value="1"/>
</dbReference>
<protein>
    <submittedName>
        <fullName evidence="1">Kynurenine formamidase</fullName>
    </submittedName>
</protein>
<reference evidence="1 2" key="1">
    <citation type="submission" date="2019-03" db="EMBL/GenBank/DDBJ databases">
        <title>Genomic Encyclopedia of Type Strains, Phase IV (KMG-IV): sequencing the most valuable type-strain genomes for metagenomic binning, comparative biology and taxonomic classification.</title>
        <authorList>
            <person name="Goeker M."/>
        </authorList>
    </citation>
    <scope>NUCLEOTIDE SEQUENCE [LARGE SCALE GENOMIC DNA]</scope>
    <source>
        <strain evidence="1 2">DSM 1709</strain>
    </source>
</reference>
<dbReference type="RefSeq" id="WP_132648992.1">
    <property type="nucleotide sequence ID" value="NZ_CP181386.1"/>
</dbReference>
<sequence>MGKKVLVDLSHPFGATSPLWPYFQAPQISKLHYMAKSGVLTQQITATMHCSTHADSPAHVVEGTEFTHEIPLDKYYGDAVCVHIEKPEWGVITGEDLEKATPEIRPGDIVIVHTGWHKYYGDNTKYYHYAPGLGRSAGEWFVKKGVKAVGVDQQALDHPLHTAIGPHGTGPLVPKLMDEYRERTGREVKDDFPEWEPCHNLILGNGIMGYENVGGDIEKVVGKRFKIMGFPIRWYMGDGSWVRLVAEIDEDDLNPVPDRVYKYGTY</sequence>
<evidence type="ECO:0000313" key="1">
    <source>
        <dbReference type="EMBL" id="TCP00542.1"/>
    </source>
</evidence>
<proteinExistence type="predicted"/>
<dbReference type="Gene3D" id="3.50.30.50">
    <property type="entry name" value="Putative cyclase"/>
    <property type="match status" value="1"/>
</dbReference>